<dbReference type="GO" id="GO:0015086">
    <property type="term" value="F:cadmium ion transmembrane transporter activity"/>
    <property type="evidence" value="ECO:0007669"/>
    <property type="project" value="TreeGrafter"/>
</dbReference>
<organism evidence="6 7">
    <name type="scientific">Ophiocordyceps unilateralis</name>
    <name type="common">Zombie-ant fungus</name>
    <name type="synonym">Torrubia unilateralis</name>
    <dbReference type="NCBI Taxonomy" id="268505"/>
    <lineage>
        <taxon>Eukaryota</taxon>
        <taxon>Fungi</taxon>
        <taxon>Dikarya</taxon>
        <taxon>Ascomycota</taxon>
        <taxon>Pezizomycotina</taxon>
        <taxon>Sordariomycetes</taxon>
        <taxon>Hypocreomycetidae</taxon>
        <taxon>Hypocreales</taxon>
        <taxon>Ophiocordycipitaceae</taxon>
        <taxon>Ophiocordyceps</taxon>
    </lineage>
</organism>
<reference evidence="6 7" key="2">
    <citation type="journal article" date="2017" name="Sci. Rep.">
        <title>Ant-infecting Ophiocordyceps genomes reveal a high diversity of potential behavioral manipulation genes and a possible major role for enterotoxins.</title>
        <authorList>
            <person name="de Bekker C."/>
            <person name="Ohm R.A."/>
            <person name="Evans H.C."/>
            <person name="Brachmann A."/>
            <person name="Hughes D.P."/>
        </authorList>
    </citation>
    <scope>NUCLEOTIDE SEQUENCE [LARGE SCALE GENOMIC DNA]</scope>
    <source>
        <strain evidence="6 7">SC16a</strain>
    </source>
</reference>
<dbReference type="GO" id="GO:0005384">
    <property type="term" value="F:manganese ion transmembrane transporter activity"/>
    <property type="evidence" value="ECO:0007669"/>
    <property type="project" value="TreeGrafter"/>
</dbReference>
<dbReference type="NCBIfam" id="TIGR01197">
    <property type="entry name" value="nramp"/>
    <property type="match status" value="1"/>
</dbReference>
<dbReference type="PRINTS" id="PR00447">
    <property type="entry name" value="NATRESASSCMP"/>
</dbReference>
<dbReference type="InterPro" id="IPR001046">
    <property type="entry name" value="NRAMP_fam"/>
</dbReference>
<feature type="transmembrane region" description="Helical" evidence="5">
    <location>
        <begin position="171"/>
        <end position="192"/>
    </location>
</feature>
<evidence type="ECO:0000256" key="1">
    <source>
        <dbReference type="ARBA" id="ARBA00004141"/>
    </source>
</evidence>
<feature type="transmembrane region" description="Helical" evidence="5">
    <location>
        <begin position="576"/>
        <end position="600"/>
    </location>
</feature>
<evidence type="ECO:0000256" key="3">
    <source>
        <dbReference type="ARBA" id="ARBA00022989"/>
    </source>
</evidence>
<evidence type="ECO:0000256" key="2">
    <source>
        <dbReference type="ARBA" id="ARBA00022692"/>
    </source>
</evidence>
<gene>
    <name evidence="6" type="ORF">XA68_13846</name>
</gene>
<name>A0A2A9PAB1_OPHUN</name>
<feature type="transmembrane region" description="Helical" evidence="5">
    <location>
        <begin position="490"/>
        <end position="508"/>
    </location>
</feature>
<feature type="transmembrane region" description="Helical" evidence="5">
    <location>
        <begin position="398"/>
        <end position="422"/>
    </location>
</feature>
<feature type="transmembrane region" description="Helical" evidence="5">
    <location>
        <begin position="277"/>
        <end position="298"/>
    </location>
</feature>
<feature type="transmembrane region" description="Helical" evidence="5">
    <location>
        <begin position="213"/>
        <end position="238"/>
    </location>
</feature>
<protein>
    <submittedName>
        <fullName evidence="6">Uncharacterized protein</fullName>
    </submittedName>
</protein>
<feature type="transmembrane region" description="Helical" evidence="5">
    <location>
        <begin position="447"/>
        <end position="470"/>
    </location>
</feature>
<feature type="transmembrane region" description="Helical" evidence="5">
    <location>
        <begin position="323"/>
        <end position="346"/>
    </location>
</feature>
<dbReference type="EMBL" id="LAZP02000300">
    <property type="protein sequence ID" value="PFH58349.1"/>
    <property type="molecule type" value="Genomic_DNA"/>
</dbReference>
<evidence type="ECO:0000256" key="4">
    <source>
        <dbReference type="ARBA" id="ARBA00023136"/>
    </source>
</evidence>
<reference evidence="6 7" key="1">
    <citation type="journal article" date="2015" name="BMC Genomics">
        <title>Gene expression during zombie ant biting behavior reflects the complexity underlying fungal parasitic behavioral manipulation.</title>
        <authorList>
            <person name="de Bekker C."/>
            <person name="Ohm R.A."/>
            <person name="Loreto R.G."/>
            <person name="Sebastian A."/>
            <person name="Albert I."/>
            <person name="Merrow M."/>
            <person name="Brachmann A."/>
            <person name="Hughes D.P."/>
        </authorList>
    </citation>
    <scope>NUCLEOTIDE SEQUENCE [LARGE SCALE GENOMIC DNA]</scope>
    <source>
        <strain evidence="6 7">SC16a</strain>
    </source>
</reference>
<dbReference type="Pfam" id="PF01566">
    <property type="entry name" value="Nramp"/>
    <property type="match status" value="1"/>
</dbReference>
<comment type="subcellular location">
    <subcellularLocation>
        <location evidence="1">Membrane</location>
        <topology evidence="1">Multi-pass membrane protein</topology>
    </subcellularLocation>
</comment>
<keyword evidence="4 5" id="KW-0472">Membrane</keyword>
<feature type="transmembrane region" description="Helical" evidence="5">
    <location>
        <begin position="244"/>
        <end position="265"/>
    </location>
</feature>
<dbReference type="PANTHER" id="PTHR11706">
    <property type="entry name" value="SOLUTE CARRIER PROTEIN FAMILY 11 MEMBER"/>
    <property type="match status" value="1"/>
</dbReference>
<feature type="transmembrane region" description="Helical" evidence="5">
    <location>
        <begin position="132"/>
        <end position="151"/>
    </location>
</feature>
<dbReference type="OrthoDB" id="409173at2759"/>
<accession>A0A2A9PAB1</accession>
<dbReference type="Proteomes" id="UP000037136">
    <property type="component" value="Unassembled WGS sequence"/>
</dbReference>
<dbReference type="PANTHER" id="PTHR11706:SF101">
    <property type="entry name" value="MANGANESE TRANSPORTER SMF1"/>
    <property type="match status" value="1"/>
</dbReference>
<keyword evidence="2 5" id="KW-0812">Transmembrane</keyword>
<dbReference type="GO" id="GO:0030026">
    <property type="term" value="P:intracellular manganese ion homeostasis"/>
    <property type="evidence" value="ECO:0007669"/>
    <property type="project" value="TreeGrafter"/>
</dbReference>
<evidence type="ECO:0000256" key="5">
    <source>
        <dbReference type="SAM" id="Phobius"/>
    </source>
</evidence>
<proteinExistence type="predicted"/>
<sequence length="605" mass="65145">MPRPTTVSLCSKSDLYPPFINEQPSGLMDVPALLSRPAGSVQRRRDANGRQRALFDISRGLGAGRVLYQGTRTWTTDRQAAMSPHDDKIVGIAGRSEETIAVRSQSDGGTEKPKPRAITLEVKSMPAKAMHWLITFAKFIGPGFMVAVAYIDPGNYATDIVAGATYEFKLLFVVLISNIFAILLQSLAIRLGTVTGLDLASMCRAHLPRWLNWFLYVMAEIAIMATDLVEVIGMAIAVKLLVPRLPLVAACALSFLDVMAILFFYRPDGSIRWLRYFEGFVSLLVLGVIACFGVQLSMMENTTATAVLHGYLPSAAIVETDGLYQSCGILGATVMPHSLFLGSGLVQPRLRDYDTKHGLMPRGHASGVLMTQEAYQTIKYIPSQAAIKHSLKYSITELALSLFVFALFVNSAILIVAGGSLYGKPAAVGKADIIGIHDLLSRSISPAVGTVFAMALLMSGISAGIVCTMAGQMVSEGALRWRLRPWLRRVVTRLISLAPALVIAGAVGREGLNAALMGSQVALSSVLPLVTLPLIVFTSRSRFMTVQPGKARFTGVEERSGRDEGKSIDMSNSWPLAVVAGLVWLTMAVMNVANLVLLGLGKTTA</sequence>
<evidence type="ECO:0000313" key="7">
    <source>
        <dbReference type="Proteomes" id="UP000037136"/>
    </source>
</evidence>
<comment type="caution">
    <text evidence="6">The sequence shown here is derived from an EMBL/GenBank/DDBJ whole genome shotgun (WGS) entry which is preliminary data.</text>
</comment>
<dbReference type="AlphaFoldDB" id="A0A2A9PAB1"/>
<dbReference type="NCBIfam" id="NF037982">
    <property type="entry name" value="Nramp_1"/>
    <property type="match status" value="1"/>
</dbReference>
<feature type="transmembrane region" description="Helical" evidence="5">
    <location>
        <begin position="514"/>
        <end position="537"/>
    </location>
</feature>
<dbReference type="GO" id="GO:0034755">
    <property type="term" value="P:iron ion transmembrane transport"/>
    <property type="evidence" value="ECO:0007669"/>
    <property type="project" value="TreeGrafter"/>
</dbReference>
<keyword evidence="7" id="KW-1185">Reference proteome</keyword>
<evidence type="ECO:0000313" key="6">
    <source>
        <dbReference type="EMBL" id="PFH58349.1"/>
    </source>
</evidence>
<dbReference type="GO" id="GO:0005886">
    <property type="term" value="C:plasma membrane"/>
    <property type="evidence" value="ECO:0007669"/>
    <property type="project" value="TreeGrafter"/>
</dbReference>
<keyword evidence="3 5" id="KW-1133">Transmembrane helix</keyword>
<dbReference type="STRING" id="268505.A0A2A9PAB1"/>